<feature type="non-terminal residue" evidence="1">
    <location>
        <position position="1"/>
    </location>
</feature>
<gene>
    <name evidence="1" type="ORF">Taro_049931</name>
</gene>
<reference evidence="1" key="1">
    <citation type="submission" date="2017-07" db="EMBL/GenBank/DDBJ databases">
        <title>Taro Niue Genome Assembly and Annotation.</title>
        <authorList>
            <person name="Atibalentja N."/>
            <person name="Keating K."/>
            <person name="Fields C.J."/>
        </authorList>
    </citation>
    <scope>NUCLEOTIDE SEQUENCE</scope>
    <source>
        <strain evidence="1">Niue_2</strain>
        <tissue evidence="1">Leaf</tissue>
    </source>
</reference>
<dbReference type="Proteomes" id="UP000652761">
    <property type="component" value="Unassembled WGS sequence"/>
</dbReference>
<comment type="caution">
    <text evidence="1">The sequence shown here is derived from an EMBL/GenBank/DDBJ whole genome shotgun (WGS) entry which is preliminary data.</text>
</comment>
<evidence type="ECO:0000313" key="2">
    <source>
        <dbReference type="Proteomes" id="UP000652761"/>
    </source>
</evidence>
<accession>A0A843XCL6</accession>
<proteinExistence type="predicted"/>
<protein>
    <submittedName>
        <fullName evidence="1">Uncharacterized protein</fullName>
    </submittedName>
</protein>
<feature type="non-terminal residue" evidence="1">
    <location>
        <position position="145"/>
    </location>
</feature>
<organism evidence="1 2">
    <name type="scientific">Colocasia esculenta</name>
    <name type="common">Wild taro</name>
    <name type="synonym">Arum esculentum</name>
    <dbReference type="NCBI Taxonomy" id="4460"/>
    <lineage>
        <taxon>Eukaryota</taxon>
        <taxon>Viridiplantae</taxon>
        <taxon>Streptophyta</taxon>
        <taxon>Embryophyta</taxon>
        <taxon>Tracheophyta</taxon>
        <taxon>Spermatophyta</taxon>
        <taxon>Magnoliopsida</taxon>
        <taxon>Liliopsida</taxon>
        <taxon>Araceae</taxon>
        <taxon>Aroideae</taxon>
        <taxon>Colocasieae</taxon>
        <taxon>Colocasia</taxon>
    </lineage>
</organism>
<evidence type="ECO:0000313" key="1">
    <source>
        <dbReference type="EMBL" id="MQM16967.1"/>
    </source>
</evidence>
<keyword evidence="2" id="KW-1185">Reference proteome</keyword>
<dbReference type="EMBL" id="NMUH01007270">
    <property type="protein sequence ID" value="MQM16967.1"/>
    <property type="molecule type" value="Genomic_DNA"/>
</dbReference>
<sequence>LVLVKRQTTNIGKHTHIAQDFILVRTSSPQESYVQSLSNNSGFYYPKVQSPSKTLTHPAAAGLLFTIRRGKQQPRSHQVFLQHEGKQTPWNPQVFLHTKVINTTESTRDDTPMDQANNTMLDPKRILRGKKIYNSDYSQYLKALS</sequence>
<name>A0A843XCL6_COLES</name>
<dbReference type="AlphaFoldDB" id="A0A843XCL6"/>